<dbReference type="EMBL" id="CAGS01000473">
    <property type="protein sequence ID" value="CCF85616.1"/>
    <property type="molecule type" value="Genomic_DNA"/>
</dbReference>
<reference evidence="1 2" key="1">
    <citation type="journal article" date="2012" name="ISME J.">
        <title>Nitrification expanded: discovery, physiology and genomics of a nitrite-oxidizing bacterium from the phylum Chloroflexi.</title>
        <authorList>
            <person name="Sorokin D.Y."/>
            <person name="Lucker S."/>
            <person name="Vejmelkova D."/>
            <person name="Kostrikina N.A."/>
            <person name="Kleerebezem R."/>
            <person name="Rijpstra W.I."/>
            <person name="Damste J.S."/>
            <person name="Le Paslier D."/>
            <person name="Muyzer G."/>
            <person name="Wagner M."/>
            <person name="van Loosdrecht M.C."/>
            <person name="Daims H."/>
        </authorList>
    </citation>
    <scope>NUCLEOTIDE SEQUENCE [LARGE SCALE GENOMIC DNA]</scope>
    <source>
        <strain evidence="2">none</strain>
    </source>
</reference>
<evidence type="ECO:0000313" key="2">
    <source>
        <dbReference type="Proteomes" id="UP000004221"/>
    </source>
</evidence>
<dbReference type="Proteomes" id="UP000004221">
    <property type="component" value="Unassembled WGS sequence"/>
</dbReference>
<evidence type="ECO:0000313" key="1">
    <source>
        <dbReference type="EMBL" id="CCF85616.1"/>
    </source>
</evidence>
<organism evidence="1 2">
    <name type="scientific">Nitrolancea hollandica Lb</name>
    <dbReference type="NCBI Taxonomy" id="1129897"/>
    <lineage>
        <taxon>Bacteria</taxon>
        <taxon>Pseudomonadati</taxon>
        <taxon>Thermomicrobiota</taxon>
        <taxon>Thermomicrobia</taxon>
        <taxon>Sphaerobacterales</taxon>
        <taxon>Sphaerobacterineae</taxon>
        <taxon>Sphaerobacteraceae</taxon>
        <taxon>Nitrolancea</taxon>
    </lineage>
</organism>
<gene>
    <name evidence="1" type="ORF">NITHO_5240003</name>
</gene>
<sequence>MRILQTNQSGNERWILGFDGGCTVCNDLAGRIEVISQGTLTVRNLRDPELERWRRKAFGESTLWEPALFLITEDGVQGWTGRGMVVQLGRLLGPTKAWQVARILGDVVTPSSAAHHLMGRRGFIKQLGGVALAAAFLVTGKMTLPTRVTATDNSRLLGSQLQSRGQQEITGQQKASRLHDIVERSDVKKMVSDLDLAVEQATMVRHDLADSNELLAVSWAIVPDRVLAFYQFSQPVESIHTRVVLYQVREDGTAKLLATSINGALSRASTTSGSQTETAGCRPCNCWDSGCWYFCDNTDWKCVGASCIPCAFTCIGGPLVCIACALVWCTTVVEYWCCTASHCERCD</sequence>
<keyword evidence="2" id="KW-1185">Reference proteome</keyword>
<protein>
    <submittedName>
        <fullName evidence="1">Putative Tat (Twin-arginine translocation) pathway signal sequence domain protein</fullName>
    </submittedName>
</protein>
<accession>I4ELQ4</accession>
<comment type="caution">
    <text evidence="1">The sequence shown here is derived from an EMBL/GenBank/DDBJ whole genome shotgun (WGS) entry which is preliminary data.</text>
</comment>
<proteinExistence type="predicted"/>
<dbReference type="AlphaFoldDB" id="I4ELQ4"/>
<name>I4ELQ4_9BACT</name>